<dbReference type="EMBL" id="KZ678660">
    <property type="protein sequence ID" value="PSR77319.1"/>
    <property type="molecule type" value="Genomic_DNA"/>
</dbReference>
<keyword evidence="3" id="KW-1185">Reference proteome</keyword>
<gene>
    <name evidence="2" type="ORF">BD289DRAFT_456696</name>
</gene>
<feature type="region of interest" description="Disordered" evidence="1">
    <location>
        <begin position="134"/>
        <end position="165"/>
    </location>
</feature>
<evidence type="ECO:0000256" key="1">
    <source>
        <dbReference type="SAM" id="MobiDB-lite"/>
    </source>
</evidence>
<dbReference type="Proteomes" id="UP000241462">
    <property type="component" value="Unassembled WGS sequence"/>
</dbReference>
<feature type="region of interest" description="Disordered" evidence="1">
    <location>
        <begin position="1"/>
        <end position="20"/>
    </location>
</feature>
<evidence type="ECO:0000313" key="2">
    <source>
        <dbReference type="EMBL" id="PSR77319.1"/>
    </source>
</evidence>
<reference evidence="2 3" key="1">
    <citation type="journal article" date="2018" name="Mycol. Prog.">
        <title>Coniella lustricola, a new species from submerged detritus.</title>
        <authorList>
            <person name="Raudabaugh D.B."/>
            <person name="Iturriaga T."/>
            <person name="Carver A."/>
            <person name="Mondo S."/>
            <person name="Pangilinan J."/>
            <person name="Lipzen A."/>
            <person name="He G."/>
            <person name="Amirebrahimi M."/>
            <person name="Grigoriev I.V."/>
            <person name="Miller A.N."/>
        </authorList>
    </citation>
    <scope>NUCLEOTIDE SEQUENCE [LARGE SCALE GENOMIC DNA]</scope>
    <source>
        <strain evidence="2 3">B22-T-1</strain>
    </source>
</reference>
<evidence type="ECO:0000313" key="3">
    <source>
        <dbReference type="Proteomes" id="UP000241462"/>
    </source>
</evidence>
<sequence>MNKARYRTNATGSSSENEHQEHLSRGLVNLICDLKDAKHLRPLARGDSRESTQQAPQEERMVQLPSHYQVSRRNAIGYMRHQFIHANVFFSYTLNNINPQEPLKHPLALLKREACHWLRLIVFHIEERPASCENPARDNLVVARPSTDSKSSESLSQPEQADGKS</sequence>
<dbReference type="InParanoid" id="A0A2T2ZUU4"/>
<organism evidence="2 3">
    <name type="scientific">Coniella lustricola</name>
    <dbReference type="NCBI Taxonomy" id="2025994"/>
    <lineage>
        <taxon>Eukaryota</taxon>
        <taxon>Fungi</taxon>
        <taxon>Dikarya</taxon>
        <taxon>Ascomycota</taxon>
        <taxon>Pezizomycotina</taxon>
        <taxon>Sordariomycetes</taxon>
        <taxon>Sordariomycetidae</taxon>
        <taxon>Diaporthales</taxon>
        <taxon>Schizoparmaceae</taxon>
        <taxon>Coniella</taxon>
    </lineage>
</organism>
<name>A0A2T2ZUU4_9PEZI</name>
<feature type="compositionally biased region" description="Polar residues" evidence="1">
    <location>
        <begin position="146"/>
        <end position="159"/>
    </location>
</feature>
<feature type="region of interest" description="Disordered" evidence="1">
    <location>
        <begin position="43"/>
        <end position="62"/>
    </location>
</feature>
<proteinExistence type="predicted"/>
<dbReference type="AlphaFoldDB" id="A0A2T2ZUU4"/>
<accession>A0A2T2ZUU4</accession>
<protein>
    <submittedName>
        <fullName evidence="2">Uncharacterized protein</fullName>
    </submittedName>
</protein>